<organism evidence="1">
    <name type="scientific">Brassica napus</name>
    <name type="common">Rape</name>
    <dbReference type="NCBI Taxonomy" id="3708"/>
    <lineage>
        <taxon>Eukaryota</taxon>
        <taxon>Viridiplantae</taxon>
        <taxon>Streptophyta</taxon>
        <taxon>Embryophyta</taxon>
        <taxon>Tracheophyta</taxon>
        <taxon>Spermatophyta</taxon>
        <taxon>Magnoliopsida</taxon>
        <taxon>eudicotyledons</taxon>
        <taxon>Gunneridae</taxon>
        <taxon>Pentapetalae</taxon>
        <taxon>rosids</taxon>
        <taxon>malvids</taxon>
        <taxon>Brassicales</taxon>
        <taxon>Brassicaceae</taxon>
        <taxon>Brassiceae</taxon>
        <taxon>Brassica</taxon>
    </lineage>
</organism>
<accession>A0A816JH26</accession>
<gene>
    <name evidence="1" type="ORF">DARMORV10_C04P15300.1</name>
</gene>
<dbReference type="EMBL" id="HG994368">
    <property type="protein sequence ID" value="CAF1820145.1"/>
    <property type="molecule type" value="Genomic_DNA"/>
</dbReference>
<dbReference type="Proteomes" id="UP001295469">
    <property type="component" value="Chromosome C04"/>
</dbReference>
<proteinExistence type="predicted"/>
<reference evidence="1" key="1">
    <citation type="submission" date="2021-01" db="EMBL/GenBank/DDBJ databases">
        <authorList>
            <consortium name="Genoscope - CEA"/>
            <person name="William W."/>
        </authorList>
    </citation>
    <scope>NUCLEOTIDE SEQUENCE</scope>
</reference>
<evidence type="ECO:0000313" key="1">
    <source>
        <dbReference type="EMBL" id="CAF1820145.1"/>
    </source>
</evidence>
<dbReference type="AlphaFoldDB" id="A0A816JH26"/>
<sequence length="95" mass="10908">MSHHHISPVRLTNAEQRRGVIDLFISLPVSPLRSQACVTKLDVMYLRGSAHKNFAQLEESLKKKKRDDKTFSILRKTLGSFLENEVSDEEFPPDE</sequence>
<protein>
    <submittedName>
        <fullName evidence="1">(rape) hypothetical protein</fullName>
    </submittedName>
</protein>
<name>A0A816JH26_BRANA</name>